<protein>
    <submittedName>
        <fullName evidence="1 3">Uncharacterized protein</fullName>
    </submittedName>
</protein>
<dbReference type="STRING" id="51028.A0A0N4V4U8"/>
<accession>A0A0N4V4U8</accession>
<name>A0A0N4V4U8_ENTVE</name>
<organism evidence="3">
    <name type="scientific">Enterobius vermicularis</name>
    <name type="common">Human pinworm</name>
    <dbReference type="NCBI Taxonomy" id="51028"/>
    <lineage>
        <taxon>Eukaryota</taxon>
        <taxon>Metazoa</taxon>
        <taxon>Ecdysozoa</taxon>
        <taxon>Nematoda</taxon>
        <taxon>Chromadorea</taxon>
        <taxon>Rhabditida</taxon>
        <taxon>Spirurina</taxon>
        <taxon>Oxyuridomorpha</taxon>
        <taxon>Oxyuroidea</taxon>
        <taxon>Oxyuridae</taxon>
        <taxon>Enterobius</taxon>
    </lineage>
</organism>
<dbReference type="AlphaFoldDB" id="A0A0N4V4U8"/>
<evidence type="ECO:0000313" key="3">
    <source>
        <dbReference type="WBParaSite" id="EVEC_0000519801-mRNA-1"/>
    </source>
</evidence>
<dbReference type="Proteomes" id="UP000274131">
    <property type="component" value="Unassembled WGS sequence"/>
</dbReference>
<dbReference type="OrthoDB" id="10053709at2759"/>
<dbReference type="InterPro" id="IPR036790">
    <property type="entry name" value="Frizzled_dom_sf"/>
</dbReference>
<dbReference type="EMBL" id="UXUI01007982">
    <property type="protein sequence ID" value="VDD90100.1"/>
    <property type="molecule type" value="Genomic_DNA"/>
</dbReference>
<dbReference type="SUPFAM" id="SSF63501">
    <property type="entry name" value="Frizzled cysteine-rich domain"/>
    <property type="match status" value="1"/>
</dbReference>
<evidence type="ECO:0000313" key="2">
    <source>
        <dbReference type="Proteomes" id="UP000274131"/>
    </source>
</evidence>
<reference evidence="1 2" key="2">
    <citation type="submission" date="2018-10" db="EMBL/GenBank/DDBJ databases">
        <authorList>
            <consortium name="Pathogen Informatics"/>
        </authorList>
    </citation>
    <scope>NUCLEOTIDE SEQUENCE [LARGE SCALE GENOMIC DNA]</scope>
</reference>
<reference evidence="3" key="1">
    <citation type="submission" date="2017-02" db="UniProtKB">
        <authorList>
            <consortium name="WormBaseParasite"/>
        </authorList>
    </citation>
    <scope>IDENTIFICATION</scope>
</reference>
<keyword evidence="2" id="KW-1185">Reference proteome</keyword>
<proteinExistence type="predicted"/>
<sequence length="122" mass="13709">MLQYGFPWPDILSCKKFPQDNDMCIKVVAGKKQPGTFEELKNDGLEGEEKNEAGGEREVVVGVRIREVSLALLFKEIKKELLELVQLVAKLEHMKTFSIIIAILNTVGIDVKKCTTLDGYNI</sequence>
<gene>
    <name evidence="1" type="ORF">EVEC_LOCUS4851</name>
</gene>
<evidence type="ECO:0000313" key="1">
    <source>
        <dbReference type="EMBL" id="VDD90100.1"/>
    </source>
</evidence>
<dbReference type="WBParaSite" id="EVEC_0000519801-mRNA-1">
    <property type="protein sequence ID" value="EVEC_0000519801-mRNA-1"/>
    <property type="gene ID" value="EVEC_0000519801"/>
</dbReference>